<evidence type="ECO:0000256" key="6">
    <source>
        <dbReference type="ARBA" id="ARBA00022786"/>
    </source>
</evidence>
<dbReference type="Gene3D" id="3.30.40.10">
    <property type="entry name" value="Zinc/RING finger domain, C3HC4 (zinc finger)"/>
    <property type="match status" value="1"/>
</dbReference>
<keyword evidence="10" id="KW-1185">Reference proteome</keyword>
<evidence type="ECO:0000313" key="10">
    <source>
        <dbReference type="Proteomes" id="UP000836841"/>
    </source>
</evidence>
<dbReference type="GO" id="GO:0061630">
    <property type="term" value="F:ubiquitin protein ligase activity"/>
    <property type="evidence" value="ECO:0007669"/>
    <property type="project" value="UniProtKB-EC"/>
</dbReference>
<organism evidence="9 10">
    <name type="scientific">Thlaspi arvense</name>
    <name type="common">Field penny-cress</name>
    <dbReference type="NCBI Taxonomy" id="13288"/>
    <lineage>
        <taxon>Eukaryota</taxon>
        <taxon>Viridiplantae</taxon>
        <taxon>Streptophyta</taxon>
        <taxon>Embryophyta</taxon>
        <taxon>Tracheophyta</taxon>
        <taxon>Spermatophyta</taxon>
        <taxon>Magnoliopsida</taxon>
        <taxon>eudicotyledons</taxon>
        <taxon>Gunneridae</taxon>
        <taxon>Pentapetalae</taxon>
        <taxon>rosids</taxon>
        <taxon>malvids</taxon>
        <taxon>Brassicales</taxon>
        <taxon>Brassicaceae</taxon>
        <taxon>Thlaspideae</taxon>
        <taxon>Thlaspi</taxon>
    </lineage>
</organism>
<comment type="pathway">
    <text evidence="2">Protein modification; protein ubiquitination.</text>
</comment>
<dbReference type="InterPro" id="IPR045210">
    <property type="entry name" value="RING-Ubox_PUB"/>
</dbReference>
<sequence length="835" mass="92422">MVLSELFNLKMDGSWDGNESDDSSQLERGVDHIYEAFICPLTKEVMHDPVTLENGRTFEREAIEKWFKECRDGGRPPSCPLTSQELSTADVSPSIALRNTIEEWRSRNDAAKLDIARQALFLGNAETDILQALMHVRQICRSIRSNRQGVRNSQLIRMIIDMLKSNSHKVRYKALQTLQVVVEGDEESKAILGEGDTVRTLVKFLSHEPSKGREAAVSLLLELSKSEALCEKIGSINGALILLVGLTSSNSVNVSIVEKADRTLENLERSEEIVRQMASYGRLQPLLGKLLEGSPETKLSMATFLGELALNNDTKVLVAQTVGSSLVELMRSGDMPQREAALRALNKISSFEGSAKVLISIGIIPPLIKDLFYVGPNQLPIRLKEVSATILANIVNIGYDFDKATLVSENRVENLLYLISNTGPAIQCKLLEVLVGLTTCPKTVIHVVSAIKTSGAIISLVQFVEVRENDDLRLASIKLLHNLSPFMSEELADALRGTAGQLGSLVAIISEKTPISEEQAAAAGLLSELPERDLGLTREMLGVGAFEKIISKVIGIRQGEIKGMRFERNFLEGLVRILARITFAFNNDPRAVTFCREYNVASLFIHLLQSNGQDKIQMVSAMALENLSLESINLSRMPDLPPPNYCGSIFSCMSRPHVVTGLCRIHQGICSLRETFCLVEGEAVEKLVALLDHENDKVVEASLAALSSLLEDGLDVEKGVNIIEEADGIRHILNVLTENRTEKLTRRAVWAVERILRIEDIAREVAEEPNVGAALVDAFQNADFRTRQIAENALKHIDKIPNFSAHPLFDLFVYIVRWKLESFDQPQIVEGIFAY</sequence>
<gene>
    <name evidence="9" type="ORF">TAV2_LOCUS1266</name>
</gene>
<accession>A0AAU9RER9</accession>
<protein>
    <recommendedName>
        <fullName evidence="3">RING-type E3 ubiquitin transferase</fullName>
        <ecNumber evidence="3">2.3.2.27</ecNumber>
    </recommendedName>
</protein>
<dbReference type="SMART" id="SM00504">
    <property type="entry name" value="Ubox"/>
    <property type="match status" value="1"/>
</dbReference>
<dbReference type="FunFam" id="1.25.10.10:FF:000857">
    <property type="entry name" value="RING-type E3 ubiquitin transferase"/>
    <property type="match status" value="1"/>
</dbReference>
<evidence type="ECO:0000256" key="5">
    <source>
        <dbReference type="ARBA" id="ARBA00022737"/>
    </source>
</evidence>
<dbReference type="InterPro" id="IPR016024">
    <property type="entry name" value="ARM-type_fold"/>
</dbReference>
<dbReference type="InterPro" id="IPR013083">
    <property type="entry name" value="Znf_RING/FYVE/PHD"/>
</dbReference>
<evidence type="ECO:0000256" key="3">
    <source>
        <dbReference type="ARBA" id="ARBA00012483"/>
    </source>
</evidence>
<dbReference type="PANTHER" id="PTHR45958">
    <property type="entry name" value="RING-TYPE E3 UBIQUITIN TRANSFERASE"/>
    <property type="match status" value="1"/>
</dbReference>
<evidence type="ECO:0000313" key="9">
    <source>
        <dbReference type="EMBL" id="CAH2036695.1"/>
    </source>
</evidence>
<feature type="repeat" description="ARM" evidence="7">
    <location>
        <begin position="682"/>
        <end position="709"/>
    </location>
</feature>
<dbReference type="PROSITE" id="PS50176">
    <property type="entry name" value="ARM_REPEAT"/>
    <property type="match status" value="1"/>
</dbReference>
<evidence type="ECO:0000256" key="7">
    <source>
        <dbReference type="PROSITE-ProRule" id="PRU00259"/>
    </source>
</evidence>
<reference evidence="9 10" key="1">
    <citation type="submission" date="2022-03" db="EMBL/GenBank/DDBJ databases">
        <authorList>
            <person name="Nunn A."/>
            <person name="Chopra R."/>
            <person name="Nunn A."/>
            <person name="Contreras Garrido A."/>
        </authorList>
    </citation>
    <scope>NUCLEOTIDE SEQUENCE [LARGE SCALE GENOMIC DNA]</scope>
</reference>
<evidence type="ECO:0000256" key="4">
    <source>
        <dbReference type="ARBA" id="ARBA00022679"/>
    </source>
</evidence>
<dbReference type="InterPro" id="IPR000225">
    <property type="entry name" value="Armadillo"/>
</dbReference>
<dbReference type="CDD" id="cd16664">
    <property type="entry name" value="RING-Ubox_PUB"/>
    <property type="match status" value="1"/>
</dbReference>
<dbReference type="InterPro" id="IPR052608">
    <property type="entry name" value="U-box_domain_protein"/>
</dbReference>
<evidence type="ECO:0000259" key="8">
    <source>
        <dbReference type="PROSITE" id="PS51698"/>
    </source>
</evidence>
<dbReference type="EMBL" id="OU466857">
    <property type="protein sequence ID" value="CAH2036695.1"/>
    <property type="molecule type" value="Genomic_DNA"/>
</dbReference>
<dbReference type="Gene3D" id="1.25.10.10">
    <property type="entry name" value="Leucine-rich Repeat Variant"/>
    <property type="match status" value="3"/>
</dbReference>
<dbReference type="PROSITE" id="PS51698">
    <property type="entry name" value="U_BOX"/>
    <property type="match status" value="1"/>
</dbReference>
<dbReference type="GO" id="GO:0016567">
    <property type="term" value="P:protein ubiquitination"/>
    <property type="evidence" value="ECO:0007669"/>
    <property type="project" value="InterPro"/>
</dbReference>
<dbReference type="Pfam" id="PF04564">
    <property type="entry name" value="U-box"/>
    <property type="match status" value="1"/>
</dbReference>
<dbReference type="Proteomes" id="UP000836841">
    <property type="component" value="Chromosome 1"/>
</dbReference>
<feature type="domain" description="U-box" evidence="8">
    <location>
        <begin position="32"/>
        <end position="111"/>
    </location>
</feature>
<dbReference type="PANTHER" id="PTHR45958:SF13">
    <property type="entry name" value="U-BOX DOMAIN-CONTAINING PROTEIN 44"/>
    <property type="match status" value="1"/>
</dbReference>
<dbReference type="AlphaFoldDB" id="A0AAU9RER9"/>
<keyword evidence="6" id="KW-0833">Ubl conjugation pathway</keyword>
<comment type="catalytic activity">
    <reaction evidence="1">
        <text>S-ubiquitinyl-[E2 ubiquitin-conjugating enzyme]-L-cysteine + [acceptor protein]-L-lysine = [E2 ubiquitin-conjugating enzyme]-L-cysteine + N(6)-ubiquitinyl-[acceptor protein]-L-lysine.</text>
        <dbReference type="EC" id="2.3.2.27"/>
    </reaction>
</comment>
<dbReference type="InterPro" id="IPR003613">
    <property type="entry name" value="Ubox_domain"/>
</dbReference>
<dbReference type="SMART" id="SM00185">
    <property type="entry name" value="ARM"/>
    <property type="match status" value="9"/>
</dbReference>
<keyword evidence="5" id="KW-0677">Repeat</keyword>
<evidence type="ECO:0000256" key="1">
    <source>
        <dbReference type="ARBA" id="ARBA00000900"/>
    </source>
</evidence>
<dbReference type="InterPro" id="IPR011989">
    <property type="entry name" value="ARM-like"/>
</dbReference>
<name>A0AAU9RER9_THLAR</name>
<dbReference type="SUPFAM" id="SSF48371">
    <property type="entry name" value="ARM repeat"/>
    <property type="match status" value="2"/>
</dbReference>
<keyword evidence="4" id="KW-0808">Transferase</keyword>
<dbReference type="EC" id="2.3.2.27" evidence="3"/>
<evidence type="ECO:0000256" key="2">
    <source>
        <dbReference type="ARBA" id="ARBA00004906"/>
    </source>
</evidence>
<dbReference type="SUPFAM" id="SSF57850">
    <property type="entry name" value="RING/U-box"/>
    <property type="match status" value="1"/>
</dbReference>
<proteinExistence type="predicted"/>